<reference evidence="2" key="1">
    <citation type="journal article" date="2021" name="Proc. Natl. Acad. Sci. U.S.A.">
        <title>A Catalog of Tens of Thousands of Viruses from Human Metagenomes Reveals Hidden Associations with Chronic Diseases.</title>
        <authorList>
            <person name="Tisza M.J."/>
            <person name="Buck C.B."/>
        </authorList>
    </citation>
    <scope>NUCLEOTIDE SEQUENCE</scope>
    <source>
        <strain evidence="2">CtLYp5</strain>
    </source>
</reference>
<dbReference type="Pfam" id="PF04865">
    <property type="entry name" value="Baseplate_J"/>
    <property type="match status" value="1"/>
</dbReference>
<sequence>MTFKTNVPPIEINDTGVVIPTEESVLQGLLEDFNQAFGGNLNKNLDTPQGQLASSLAAIIADRDNQLARLMNQVNPDYAEGAMQDAIAKIYFLERKPETKAQAVCEFIGLAGVVIPKDYPVQDENGQVWRVSKRYVIGSSGTVSAVVTANSDVHARAGAISTMTQYINGLDRVSNPRDSIAGKPAESREDFKDRRQKSVAINSLGMPASVYANVAKLPGVTDVYVIDNPKGTPVEKNGYTLAPHSIFVAVNGGDNEEIAKTIWRYSGSGCDYNGNTAVTIYDDLYQDPKPSYEILFQRPEPVQVFFKVRVAKGAPLGYELKIQKTIAETFEKMKLSKIGATVYSADFFTAVLQNHADVRLLDIQVSDKRSGWREAVSVGISKIPSVQASNIEIVEDD</sequence>
<proteinExistence type="predicted"/>
<accession>A0A8S5SWP3</accession>
<dbReference type="InterPro" id="IPR006949">
    <property type="entry name" value="Barrel_Baseplate_J-like"/>
</dbReference>
<protein>
    <submittedName>
        <fullName evidence="2">Baseplate wedge protein</fullName>
    </submittedName>
</protein>
<organism evidence="2">
    <name type="scientific">Myoviridae sp. ctLYp5</name>
    <dbReference type="NCBI Taxonomy" id="2827680"/>
    <lineage>
        <taxon>Viruses</taxon>
        <taxon>Duplodnaviria</taxon>
        <taxon>Heunggongvirae</taxon>
        <taxon>Uroviricota</taxon>
        <taxon>Caudoviricetes</taxon>
    </lineage>
</organism>
<feature type="domain" description="Baseplate protein J-like barrel" evidence="1">
    <location>
        <begin position="106"/>
        <end position="180"/>
    </location>
</feature>
<evidence type="ECO:0000259" key="1">
    <source>
        <dbReference type="Pfam" id="PF04865"/>
    </source>
</evidence>
<evidence type="ECO:0000313" key="2">
    <source>
        <dbReference type="EMBL" id="DAF55485.1"/>
    </source>
</evidence>
<dbReference type="InterPro" id="IPR052399">
    <property type="entry name" value="Phage_Baseplate_Assmbl_Protein"/>
</dbReference>
<dbReference type="PANTHER" id="PTHR37829:SF3">
    <property type="entry name" value="PROTEIN JAYE-RELATED"/>
    <property type="match status" value="1"/>
</dbReference>
<dbReference type="PANTHER" id="PTHR37829">
    <property type="entry name" value="PHAGE-LIKE ELEMENT PBSX PROTEIN XKDT"/>
    <property type="match status" value="1"/>
</dbReference>
<name>A0A8S5SWP3_9CAUD</name>
<dbReference type="EMBL" id="BK032693">
    <property type="protein sequence ID" value="DAF55485.1"/>
    <property type="molecule type" value="Genomic_DNA"/>
</dbReference>